<dbReference type="Proteomes" id="UP001283361">
    <property type="component" value="Unassembled WGS sequence"/>
</dbReference>
<reference evidence="3" key="1">
    <citation type="journal article" date="2023" name="G3 (Bethesda)">
        <title>A reference genome for the long-term kleptoplast-retaining sea slug Elysia crispata morphotype clarki.</title>
        <authorList>
            <person name="Eastman K.E."/>
            <person name="Pendleton A.L."/>
            <person name="Shaikh M.A."/>
            <person name="Suttiyut T."/>
            <person name="Ogas R."/>
            <person name="Tomko P."/>
            <person name="Gavelis G."/>
            <person name="Widhalm J.R."/>
            <person name="Wisecaver J.H."/>
        </authorList>
    </citation>
    <scope>NUCLEOTIDE SEQUENCE</scope>
    <source>
        <strain evidence="3">ECLA1</strain>
    </source>
</reference>
<evidence type="ECO:0000256" key="1">
    <source>
        <dbReference type="SAM" id="MobiDB-lite"/>
    </source>
</evidence>
<organism evidence="3 4">
    <name type="scientific">Elysia crispata</name>
    <name type="common">lettuce slug</name>
    <dbReference type="NCBI Taxonomy" id="231223"/>
    <lineage>
        <taxon>Eukaryota</taxon>
        <taxon>Metazoa</taxon>
        <taxon>Spiralia</taxon>
        <taxon>Lophotrochozoa</taxon>
        <taxon>Mollusca</taxon>
        <taxon>Gastropoda</taxon>
        <taxon>Heterobranchia</taxon>
        <taxon>Euthyneura</taxon>
        <taxon>Panpulmonata</taxon>
        <taxon>Sacoglossa</taxon>
        <taxon>Placobranchoidea</taxon>
        <taxon>Plakobranchidae</taxon>
        <taxon>Elysia</taxon>
    </lineage>
</organism>
<accession>A0AAE1B5J1</accession>
<feature type="compositionally biased region" description="Acidic residues" evidence="1">
    <location>
        <begin position="1"/>
        <end position="17"/>
    </location>
</feature>
<dbReference type="InterPro" id="IPR029526">
    <property type="entry name" value="PGBD"/>
</dbReference>
<name>A0AAE1B5J1_9GAST</name>
<proteinExistence type="predicted"/>
<dbReference type="PANTHER" id="PTHR46599">
    <property type="entry name" value="PIGGYBAC TRANSPOSABLE ELEMENT-DERIVED PROTEIN 4"/>
    <property type="match status" value="1"/>
</dbReference>
<evidence type="ECO:0000313" key="3">
    <source>
        <dbReference type="EMBL" id="KAK3799957.1"/>
    </source>
</evidence>
<gene>
    <name evidence="3" type="ORF">RRG08_002373</name>
</gene>
<sequence length="229" mass="26196">MTDEDSGDIDTSNEVDPDQSNVDDGLDLDERDSFSWGEDLKPVEINLFTKHVGPKTEDLELIHERKYLHINDNTNALAAGQDGYNPLFKIQPVNNTVKNACNTLFRLGAAFSFNEVMIPFKGSLWFRSTQRTVLSKRKHFPKDLEDQLQVNECKMRSVGNLVDTQWRHKRVMHMLSTDASPMMHTVSFHSKGGPIDKQIYQCVEVYIKNIGDVDRQDQVKAYFSTGQKK</sequence>
<feature type="domain" description="PiggyBac transposable element-derived protein" evidence="2">
    <location>
        <begin position="133"/>
        <end position="222"/>
    </location>
</feature>
<feature type="region of interest" description="Disordered" evidence="1">
    <location>
        <begin position="1"/>
        <end position="29"/>
    </location>
</feature>
<dbReference type="EMBL" id="JAWDGP010000507">
    <property type="protein sequence ID" value="KAK3799957.1"/>
    <property type="molecule type" value="Genomic_DNA"/>
</dbReference>
<dbReference type="AlphaFoldDB" id="A0AAE1B5J1"/>
<evidence type="ECO:0000313" key="4">
    <source>
        <dbReference type="Proteomes" id="UP001283361"/>
    </source>
</evidence>
<dbReference type="Pfam" id="PF13843">
    <property type="entry name" value="DDE_Tnp_1_7"/>
    <property type="match status" value="1"/>
</dbReference>
<comment type="caution">
    <text evidence="3">The sequence shown here is derived from an EMBL/GenBank/DDBJ whole genome shotgun (WGS) entry which is preliminary data.</text>
</comment>
<evidence type="ECO:0000259" key="2">
    <source>
        <dbReference type="Pfam" id="PF13843"/>
    </source>
</evidence>
<protein>
    <recommendedName>
        <fullName evidence="2">PiggyBac transposable element-derived protein domain-containing protein</fullName>
    </recommendedName>
</protein>
<keyword evidence="4" id="KW-1185">Reference proteome</keyword>
<dbReference type="PANTHER" id="PTHR46599:SF3">
    <property type="entry name" value="PIGGYBAC TRANSPOSABLE ELEMENT-DERIVED PROTEIN 4"/>
    <property type="match status" value="1"/>
</dbReference>